<accession>A0A812PBB0</accession>
<evidence type="ECO:0000256" key="5">
    <source>
        <dbReference type="ARBA" id="ARBA00022763"/>
    </source>
</evidence>
<comment type="subcellular location">
    <subcellularLocation>
        <location evidence="2">Nucleus</location>
        <location evidence="2">Nucleolus</location>
    </subcellularLocation>
    <subcellularLocation>
        <location evidence="3">Nucleus</location>
        <location evidence="3">Nucleoplasm</location>
    </subcellularLocation>
</comment>
<evidence type="ECO:0000256" key="13">
    <source>
        <dbReference type="ARBA" id="ARBA00051376"/>
    </source>
</evidence>
<evidence type="ECO:0000256" key="15">
    <source>
        <dbReference type="ARBA" id="ARBA00051755"/>
    </source>
</evidence>
<organism evidence="24 25">
    <name type="scientific">Symbiodinium natans</name>
    <dbReference type="NCBI Taxonomy" id="878477"/>
    <lineage>
        <taxon>Eukaryota</taxon>
        <taxon>Sar</taxon>
        <taxon>Alveolata</taxon>
        <taxon>Dinophyceae</taxon>
        <taxon>Suessiales</taxon>
        <taxon>Symbiodiniaceae</taxon>
        <taxon>Symbiodinium</taxon>
    </lineage>
</organism>
<feature type="binding site" evidence="22">
    <location>
        <begin position="82"/>
        <end position="84"/>
    </location>
    <ligand>
        <name>substrate</name>
    </ligand>
</feature>
<dbReference type="InterPro" id="IPR027450">
    <property type="entry name" value="AlkB-like"/>
</dbReference>
<evidence type="ECO:0000313" key="25">
    <source>
        <dbReference type="Proteomes" id="UP000604046"/>
    </source>
</evidence>
<reference evidence="24" key="1">
    <citation type="submission" date="2021-02" db="EMBL/GenBank/DDBJ databases">
        <authorList>
            <person name="Dougan E. K."/>
            <person name="Rhodes N."/>
            <person name="Thang M."/>
            <person name="Chan C."/>
        </authorList>
    </citation>
    <scope>NUCLEOTIDE SEQUENCE</scope>
</reference>
<evidence type="ECO:0000256" key="17">
    <source>
        <dbReference type="ARBA" id="ARBA00052800"/>
    </source>
</evidence>
<evidence type="ECO:0000256" key="10">
    <source>
        <dbReference type="ARBA" id="ARBA00023204"/>
    </source>
</evidence>
<dbReference type="EMBL" id="CAJNDS010002153">
    <property type="protein sequence ID" value="CAE7353477.1"/>
    <property type="molecule type" value="Genomic_DNA"/>
</dbReference>
<evidence type="ECO:0000256" key="7">
    <source>
        <dbReference type="ARBA" id="ARBA00022964"/>
    </source>
</evidence>
<comment type="caution">
    <text evidence="24">The sequence shown here is derived from an EMBL/GenBank/DDBJ whole genome shotgun (WGS) entry which is preliminary data.</text>
</comment>
<comment type="catalytic activity">
    <reaction evidence="17">
        <text>an N(1)-methyl-2'-deoxyadenosine in double-stranded DNA + 2-oxoglutarate + O2 = a 2'-deoxyadenosine in double-stranded DNA + formaldehyde + succinate + CO2 + H(+)</text>
        <dbReference type="Rhea" id="RHEA:70443"/>
        <dbReference type="Rhea" id="RHEA-COMP:14236"/>
        <dbReference type="Rhea" id="RHEA-COMP:17897"/>
        <dbReference type="ChEBI" id="CHEBI:15378"/>
        <dbReference type="ChEBI" id="CHEBI:15379"/>
        <dbReference type="ChEBI" id="CHEBI:16526"/>
        <dbReference type="ChEBI" id="CHEBI:16810"/>
        <dbReference type="ChEBI" id="CHEBI:16842"/>
        <dbReference type="ChEBI" id="CHEBI:30031"/>
        <dbReference type="ChEBI" id="CHEBI:90615"/>
        <dbReference type="ChEBI" id="CHEBI:139096"/>
    </reaction>
    <physiologicalReaction direction="left-to-right" evidence="17">
        <dbReference type="Rhea" id="RHEA:70444"/>
    </physiologicalReaction>
</comment>
<evidence type="ECO:0000256" key="18">
    <source>
        <dbReference type="ARBA" id="ARBA00062909"/>
    </source>
</evidence>
<dbReference type="Pfam" id="PF13532">
    <property type="entry name" value="2OG-FeII_Oxy_2"/>
    <property type="match status" value="1"/>
</dbReference>
<dbReference type="FunFam" id="2.60.120.590:FF:000004">
    <property type="entry name" value="DNA oxidative demethylase ALKBH2"/>
    <property type="match status" value="1"/>
</dbReference>
<keyword evidence="6" id="KW-0460">Magnesium</keyword>
<dbReference type="Gene3D" id="2.60.120.590">
    <property type="entry name" value="Alpha-ketoglutarate-dependent dioxygenase AlkB-like"/>
    <property type="match status" value="1"/>
</dbReference>
<comment type="catalytic activity">
    <reaction evidence="15">
        <text>a 1,N(2)-etheno-2'-deoxyguanosine in double-stranded DNA + 2-oxoglutarate + O2 + H2O = a 2'-deoxyguanosine in double-stranded DNA + glyoxal + succinate + CO2</text>
        <dbReference type="Rhea" id="RHEA:70487"/>
        <dbReference type="Rhea" id="RHEA-COMP:17910"/>
        <dbReference type="Rhea" id="RHEA-COMP:17912"/>
        <dbReference type="ChEBI" id="CHEBI:15377"/>
        <dbReference type="ChEBI" id="CHEBI:15379"/>
        <dbReference type="ChEBI" id="CHEBI:16526"/>
        <dbReference type="ChEBI" id="CHEBI:16810"/>
        <dbReference type="ChEBI" id="CHEBI:30031"/>
        <dbReference type="ChEBI" id="CHEBI:34779"/>
        <dbReference type="ChEBI" id="CHEBI:85445"/>
        <dbReference type="ChEBI" id="CHEBI:189586"/>
    </reaction>
    <physiologicalReaction direction="left-to-right" evidence="15">
        <dbReference type="Rhea" id="RHEA:70488"/>
    </physiologicalReaction>
</comment>
<dbReference type="PANTHER" id="PTHR31573:SF1">
    <property type="entry name" value="DNA OXIDATIVE DEMETHYLASE ALKBH2"/>
    <property type="match status" value="1"/>
</dbReference>
<gene>
    <name evidence="24" type="primary">ALKBH2</name>
    <name evidence="24" type="ORF">SNAT2548_LOCUS18692</name>
</gene>
<sequence>MVSHRKGVKFKPAACVSRNQTLQGRLKPLQIAQSSPATPFWGSLDRQGSILRYVPDFASSRAEDWLRRLRSLPFTQGRVKVFGKEYDEPRLTCYFGDKAYKYSGRTIKPKPWSRAPVLQEIRKEVEKVTGETFNSVLCNKYRNGNDTVGWHADNESIYGPQPTIASVTLGAERDFDLKECGGRRDAKAGRIRVRLGHGSLLVMSGATQECWQHSLPRRKGLKEERINLTFRKVIAGAIA</sequence>
<keyword evidence="5" id="KW-0227">DNA damage</keyword>
<evidence type="ECO:0000256" key="4">
    <source>
        <dbReference type="ARBA" id="ARBA00022723"/>
    </source>
</evidence>
<dbReference type="GO" id="GO:0035516">
    <property type="term" value="F:broad specificity oxidative DNA demethylase activity"/>
    <property type="evidence" value="ECO:0007669"/>
    <property type="project" value="TreeGrafter"/>
</dbReference>
<evidence type="ECO:0000256" key="6">
    <source>
        <dbReference type="ARBA" id="ARBA00022842"/>
    </source>
</evidence>
<dbReference type="GO" id="GO:0005730">
    <property type="term" value="C:nucleolus"/>
    <property type="evidence" value="ECO:0007669"/>
    <property type="project" value="UniProtKB-SubCell"/>
</dbReference>
<dbReference type="OrthoDB" id="445341at2759"/>
<evidence type="ECO:0000256" key="21">
    <source>
        <dbReference type="ARBA" id="ARBA00081727"/>
    </source>
</evidence>
<evidence type="ECO:0000256" key="20">
    <source>
        <dbReference type="ARBA" id="ARBA00077989"/>
    </source>
</evidence>
<keyword evidence="7" id="KW-0223">Dioxygenase</keyword>
<dbReference type="AlphaFoldDB" id="A0A812PBB0"/>
<dbReference type="GO" id="GO:0051747">
    <property type="term" value="F:cytosine C-5 DNA demethylase activity"/>
    <property type="evidence" value="ECO:0007669"/>
    <property type="project" value="UniProtKB-ARBA"/>
</dbReference>
<evidence type="ECO:0000256" key="9">
    <source>
        <dbReference type="ARBA" id="ARBA00023004"/>
    </source>
</evidence>
<feature type="binding site" evidence="22">
    <location>
        <position position="229"/>
    </location>
    <ligand>
        <name>2-oxoglutarate</name>
        <dbReference type="ChEBI" id="CHEBI:16810"/>
    </ligand>
</feature>
<feature type="binding site" evidence="22">
    <location>
        <position position="231"/>
    </location>
    <ligand>
        <name>2-oxoglutarate</name>
        <dbReference type="ChEBI" id="CHEBI:16810"/>
    </ligand>
</feature>
<evidence type="ECO:0000313" key="24">
    <source>
        <dbReference type="EMBL" id="CAE7353477.1"/>
    </source>
</evidence>
<keyword evidence="4" id="KW-0479">Metal-binding</keyword>
<keyword evidence="11" id="KW-0539">Nucleus</keyword>
<evidence type="ECO:0000259" key="23">
    <source>
        <dbReference type="PROSITE" id="PS51471"/>
    </source>
</evidence>
<feature type="binding site" evidence="22">
    <location>
        <position position="151"/>
    </location>
    <ligand>
        <name>2-oxoglutarate</name>
        <dbReference type="ChEBI" id="CHEBI:16810"/>
    </ligand>
</feature>
<keyword evidence="8" id="KW-0560">Oxidoreductase</keyword>
<protein>
    <recommendedName>
        <fullName evidence="19">DNA oxidative demethylase ALKBH2</fullName>
    </recommendedName>
    <alternativeName>
        <fullName evidence="20">Alkylated DNA repair protein alkB homolog 2</fullName>
    </alternativeName>
    <alternativeName>
        <fullName evidence="21">Alpha-ketoglutarate-dependent dioxygenase alkB homolog 2</fullName>
    </alternativeName>
</protein>
<name>A0A812PBB0_9DINO</name>
<dbReference type="PANTHER" id="PTHR31573">
    <property type="entry name" value="ALPHA-KETOGLUTARATE-DEPENDENT DIOXYGENASE ALKB HOMOLOG 2"/>
    <property type="match status" value="1"/>
</dbReference>
<evidence type="ECO:0000256" key="16">
    <source>
        <dbReference type="ARBA" id="ARBA00052627"/>
    </source>
</evidence>
<dbReference type="GO" id="GO:0005654">
    <property type="term" value="C:nucleoplasm"/>
    <property type="evidence" value="ECO:0007669"/>
    <property type="project" value="UniProtKB-SubCell"/>
</dbReference>
<dbReference type="GO" id="GO:0008198">
    <property type="term" value="F:ferrous iron binding"/>
    <property type="evidence" value="ECO:0007669"/>
    <property type="project" value="TreeGrafter"/>
</dbReference>
<evidence type="ECO:0000256" key="12">
    <source>
        <dbReference type="ARBA" id="ARBA00051189"/>
    </source>
</evidence>
<evidence type="ECO:0000256" key="11">
    <source>
        <dbReference type="ARBA" id="ARBA00023242"/>
    </source>
</evidence>
<dbReference type="SUPFAM" id="SSF51197">
    <property type="entry name" value="Clavaminate synthase-like"/>
    <property type="match status" value="1"/>
</dbReference>
<dbReference type="Proteomes" id="UP000604046">
    <property type="component" value="Unassembled WGS sequence"/>
</dbReference>
<evidence type="ECO:0000256" key="22">
    <source>
        <dbReference type="PIRSR" id="PIRSR632852-1"/>
    </source>
</evidence>
<comment type="catalytic activity">
    <reaction evidence="14">
        <text>a 3,N(4)-etheno-2'-deoxycytidine in double-stranded DNA + 2-oxoglutarate + O2 + H2O = a 2'-deoxycytidine in double-stranded DNA + glyoxal + succinate + CO2</text>
        <dbReference type="Rhea" id="RHEA:70467"/>
        <dbReference type="Rhea" id="RHEA-COMP:17070"/>
        <dbReference type="Rhea" id="RHEA-COMP:17905"/>
        <dbReference type="ChEBI" id="CHEBI:15377"/>
        <dbReference type="ChEBI" id="CHEBI:15379"/>
        <dbReference type="ChEBI" id="CHEBI:16526"/>
        <dbReference type="ChEBI" id="CHEBI:16810"/>
        <dbReference type="ChEBI" id="CHEBI:30031"/>
        <dbReference type="ChEBI" id="CHEBI:34779"/>
        <dbReference type="ChEBI" id="CHEBI:85452"/>
        <dbReference type="ChEBI" id="CHEBI:189585"/>
    </reaction>
    <physiologicalReaction direction="left-to-right" evidence="14">
        <dbReference type="Rhea" id="RHEA:70468"/>
    </physiologicalReaction>
</comment>
<comment type="catalytic activity">
    <reaction evidence="12">
        <text>a 1,N(6)-etheno-2'-deoxyadenosine in single-stranded DNA + 2-oxoglutarate + O2 + H2O = a 2'-deoxyadenosine in single-stranded DNA + glyoxal + succinate + CO2</text>
        <dbReference type="Rhea" id="RHEA:70459"/>
        <dbReference type="Rhea" id="RHEA-COMP:17896"/>
        <dbReference type="Rhea" id="RHEA-COMP:17904"/>
        <dbReference type="ChEBI" id="CHEBI:15377"/>
        <dbReference type="ChEBI" id="CHEBI:15379"/>
        <dbReference type="ChEBI" id="CHEBI:16526"/>
        <dbReference type="ChEBI" id="CHEBI:16810"/>
        <dbReference type="ChEBI" id="CHEBI:30031"/>
        <dbReference type="ChEBI" id="CHEBI:34779"/>
        <dbReference type="ChEBI" id="CHEBI:90615"/>
        <dbReference type="ChEBI" id="CHEBI:189583"/>
    </reaction>
    <physiologicalReaction direction="left-to-right" evidence="12">
        <dbReference type="Rhea" id="RHEA:70460"/>
    </physiologicalReaction>
</comment>
<evidence type="ECO:0000256" key="14">
    <source>
        <dbReference type="ARBA" id="ARBA00051434"/>
    </source>
</evidence>
<comment type="cofactor">
    <cofactor evidence="1">
        <name>Fe(2+)</name>
        <dbReference type="ChEBI" id="CHEBI:29033"/>
    </cofactor>
</comment>
<feature type="binding site" evidence="22">
    <location>
        <position position="213"/>
    </location>
    <ligand>
        <name>2-oxoglutarate</name>
        <dbReference type="ChEBI" id="CHEBI:16810"/>
    </ligand>
</feature>
<dbReference type="InterPro" id="IPR005123">
    <property type="entry name" value="Oxoglu/Fe-dep_dioxygenase_dom"/>
</dbReference>
<evidence type="ECO:0000256" key="19">
    <source>
        <dbReference type="ARBA" id="ARBA00072134"/>
    </source>
</evidence>
<evidence type="ECO:0000256" key="3">
    <source>
        <dbReference type="ARBA" id="ARBA00004642"/>
    </source>
</evidence>
<dbReference type="GO" id="GO:0006307">
    <property type="term" value="P:DNA alkylation repair"/>
    <property type="evidence" value="ECO:0007669"/>
    <property type="project" value="UniProtKB-ARBA"/>
</dbReference>
<evidence type="ECO:0000256" key="1">
    <source>
        <dbReference type="ARBA" id="ARBA00001954"/>
    </source>
</evidence>
<feature type="binding site" evidence="22">
    <location>
        <position position="141"/>
    </location>
    <ligand>
        <name>2-oxoglutarate</name>
        <dbReference type="ChEBI" id="CHEBI:16810"/>
    </ligand>
</feature>
<dbReference type="PROSITE" id="PS51471">
    <property type="entry name" value="FE2OG_OXY"/>
    <property type="match status" value="1"/>
</dbReference>
<keyword evidence="25" id="KW-1185">Reference proteome</keyword>
<feature type="binding site" evidence="22">
    <location>
        <begin position="100"/>
        <end position="102"/>
    </location>
    <ligand>
        <name>substrate</name>
    </ligand>
</feature>
<keyword evidence="9" id="KW-0408">Iron</keyword>
<evidence type="ECO:0000256" key="2">
    <source>
        <dbReference type="ARBA" id="ARBA00004604"/>
    </source>
</evidence>
<proteinExistence type="predicted"/>
<evidence type="ECO:0000256" key="8">
    <source>
        <dbReference type="ARBA" id="ARBA00023002"/>
    </source>
</evidence>
<dbReference type="InterPro" id="IPR032852">
    <property type="entry name" value="ALKBH2"/>
</dbReference>
<comment type="catalytic activity">
    <reaction evidence="13">
        <text>an N(3)-methyl-2'-deoxycytidine in double-stranded DNA + 2-oxoglutarate + O2 = a 2'-deoxycytidine in double-stranded DNA + formaldehyde + succinate + CO2 + H(+)</text>
        <dbReference type="Rhea" id="RHEA:70439"/>
        <dbReference type="Rhea" id="RHEA-COMP:14237"/>
        <dbReference type="Rhea" id="RHEA-COMP:17070"/>
        <dbReference type="ChEBI" id="CHEBI:15378"/>
        <dbReference type="ChEBI" id="CHEBI:15379"/>
        <dbReference type="ChEBI" id="CHEBI:16526"/>
        <dbReference type="ChEBI" id="CHEBI:16810"/>
        <dbReference type="ChEBI" id="CHEBI:16842"/>
        <dbReference type="ChEBI" id="CHEBI:30031"/>
        <dbReference type="ChEBI" id="CHEBI:85452"/>
        <dbReference type="ChEBI" id="CHEBI:139075"/>
    </reaction>
    <physiologicalReaction direction="left-to-right" evidence="13">
        <dbReference type="Rhea" id="RHEA:70440"/>
    </physiologicalReaction>
</comment>
<comment type="catalytic activity">
    <reaction evidence="16">
        <text>a 1,N(6)-etheno-2'-deoxyadenosine in double-stranded DNA + 2-oxoglutarate + O2 + H2O = a 2'-deoxyadenosine in double-stranded DNA + glyoxal + succinate + CO2</text>
        <dbReference type="Rhea" id="RHEA:70463"/>
        <dbReference type="Rhea" id="RHEA-COMP:17897"/>
        <dbReference type="Rhea" id="RHEA-COMP:17903"/>
        <dbReference type="ChEBI" id="CHEBI:15377"/>
        <dbReference type="ChEBI" id="CHEBI:15379"/>
        <dbReference type="ChEBI" id="CHEBI:16526"/>
        <dbReference type="ChEBI" id="CHEBI:16810"/>
        <dbReference type="ChEBI" id="CHEBI:30031"/>
        <dbReference type="ChEBI" id="CHEBI:34779"/>
        <dbReference type="ChEBI" id="CHEBI:90615"/>
        <dbReference type="ChEBI" id="CHEBI:189583"/>
    </reaction>
    <physiologicalReaction direction="left-to-right" evidence="16">
        <dbReference type="Rhea" id="RHEA:70464"/>
    </physiologicalReaction>
</comment>
<comment type="subunit">
    <text evidence="18">Interacts with PCNA homotrimer; this interaction is enhanced during the S-phase of the cell cycle. Interacts with nucleolar proteins NCL, UBTF and NPM1. Interacts with XRCC5-XRCC6 heterodimer.</text>
</comment>
<keyword evidence="10" id="KW-0234">DNA repair</keyword>
<feature type="domain" description="Fe2OG dioxygenase" evidence="23">
    <location>
        <begin position="132"/>
        <end position="234"/>
    </location>
</feature>
<feature type="binding site" evidence="22">
    <location>
        <position position="139"/>
    </location>
    <ligand>
        <name>2-oxoglutarate</name>
        <dbReference type="ChEBI" id="CHEBI:16810"/>
    </ligand>
</feature>
<dbReference type="InterPro" id="IPR037151">
    <property type="entry name" value="AlkB-like_sf"/>
</dbReference>
<feature type="binding site" evidence="22">
    <location>
        <position position="225"/>
    </location>
    <ligand>
        <name>2-oxoglutarate</name>
        <dbReference type="ChEBI" id="CHEBI:16810"/>
    </ligand>
</feature>